<organism evidence="2 3">
    <name type="scientific">Gambusia affinis</name>
    <name type="common">Western mosquitofish</name>
    <name type="synonym">Heterandria affinis</name>
    <dbReference type="NCBI Taxonomy" id="33528"/>
    <lineage>
        <taxon>Eukaryota</taxon>
        <taxon>Metazoa</taxon>
        <taxon>Chordata</taxon>
        <taxon>Craniata</taxon>
        <taxon>Vertebrata</taxon>
        <taxon>Euteleostomi</taxon>
        <taxon>Actinopterygii</taxon>
        <taxon>Neopterygii</taxon>
        <taxon>Teleostei</taxon>
        <taxon>Neoteleostei</taxon>
        <taxon>Acanthomorphata</taxon>
        <taxon>Ovalentaria</taxon>
        <taxon>Atherinomorphae</taxon>
        <taxon>Cyprinodontiformes</taxon>
        <taxon>Poeciliidae</taxon>
        <taxon>Poeciliinae</taxon>
        <taxon>Gambusia</taxon>
    </lineage>
</organism>
<accession>A0A315V5H7</accession>
<dbReference type="EMBL" id="NHOQ01002301">
    <property type="protein sequence ID" value="PWA18498.1"/>
    <property type="molecule type" value="Genomic_DNA"/>
</dbReference>
<feature type="domain" description="BHLH" evidence="1">
    <location>
        <begin position="50"/>
        <end position="102"/>
    </location>
</feature>
<keyword evidence="3" id="KW-1185">Reference proteome</keyword>
<dbReference type="Proteomes" id="UP000250572">
    <property type="component" value="Unassembled WGS sequence"/>
</dbReference>
<dbReference type="InterPro" id="IPR036638">
    <property type="entry name" value="HLH_DNA-bd_sf"/>
</dbReference>
<sequence>MKVPEPELMSDILKRLTGESALPLYCSIEKFKRSRDGLYYVAEDFSETVKKRELVNAKERLRIRNLNAMFSRLKRMVPLMRPDRKPSKVDTLKAATEYIRLLLAVLRDTENNDGMGTDFLKNAITYSQTEGLGSDLWRMDDLLNIDDHLEDGFTLPPEPAPEDGEMPRLVLQHCVMPAYQLIIQVAPDQAPVDFAKYHSPALIRIFHSANG</sequence>
<dbReference type="GO" id="GO:0032502">
    <property type="term" value="P:developmental process"/>
    <property type="evidence" value="ECO:0007669"/>
    <property type="project" value="TreeGrafter"/>
</dbReference>
<dbReference type="GO" id="GO:0046983">
    <property type="term" value="F:protein dimerization activity"/>
    <property type="evidence" value="ECO:0007669"/>
    <property type="project" value="InterPro"/>
</dbReference>
<dbReference type="STRING" id="33528.ENSGAFP00000010098"/>
<dbReference type="PANTHER" id="PTHR23349:SF57">
    <property type="entry name" value="FACTOR IN THE GERMLINE ALPHA"/>
    <property type="match status" value="1"/>
</dbReference>
<evidence type="ECO:0000259" key="1">
    <source>
        <dbReference type="PROSITE" id="PS50888"/>
    </source>
</evidence>
<dbReference type="CDD" id="cd11422">
    <property type="entry name" value="bHLH_TS_FIGLA"/>
    <property type="match status" value="1"/>
</dbReference>
<dbReference type="PANTHER" id="PTHR23349">
    <property type="entry name" value="BASIC HELIX-LOOP-HELIX TRANSCRIPTION FACTOR, TWIST"/>
    <property type="match status" value="1"/>
</dbReference>
<dbReference type="Pfam" id="PF00010">
    <property type="entry name" value="HLH"/>
    <property type="match status" value="1"/>
</dbReference>
<dbReference type="GO" id="GO:0000981">
    <property type="term" value="F:DNA-binding transcription factor activity, RNA polymerase II-specific"/>
    <property type="evidence" value="ECO:0007669"/>
    <property type="project" value="TreeGrafter"/>
</dbReference>
<dbReference type="SUPFAM" id="SSF47459">
    <property type="entry name" value="HLH, helix-loop-helix DNA-binding domain"/>
    <property type="match status" value="1"/>
</dbReference>
<evidence type="ECO:0000313" key="2">
    <source>
        <dbReference type="EMBL" id="PWA18498.1"/>
    </source>
</evidence>
<protein>
    <recommendedName>
        <fullName evidence="1">BHLH domain-containing protein</fullName>
    </recommendedName>
</protein>
<dbReference type="Gene3D" id="4.10.280.10">
    <property type="entry name" value="Helix-loop-helix DNA-binding domain"/>
    <property type="match status" value="1"/>
</dbReference>
<evidence type="ECO:0000313" key="3">
    <source>
        <dbReference type="Proteomes" id="UP000250572"/>
    </source>
</evidence>
<comment type="caution">
    <text evidence="2">The sequence shown here is derived from an EMBL/GenBank/DDBJ whole genome shotgun (WGS) entry which is preliminary data.</text>
</comment>
<dbReference type="InterPro" id="IPR050283">
    <property type="entry name" value="E-box_TF_Regulators"/>
</dbReference>
<name>A0A315V5H7_GAMAF</name>
<dbReference type="InterPro" id="IPR011598">
    <property type="entry name" value="bHLH_dom"/>
</dbReference>
<proteinExistence type="predicted"/>
<reference evidence="2 3" key="1">
    <citation type="journal article" date="2018" name="G3 (Bethesda)">
        <title>A High-Quality Reference Genome for the Invasive Mosquitofish Gambusia affinis Using a Chicago Library.</title>
        <authorList>
            <person name="Hoffberg S.L."/>
            <person name="Troendle N.J."/>
            <person name="Glenn T.C."/>
            <person name="Mahmud O."/>
            <person name="Louha S."/>
            <person name="Chalopin D."/>
            <person name="Bennetzen J.L."/>
            <person name="Mauricio R."/>
        </authorList>
    </citation>
    <scope>NUCLEOTIDE SEQUENCE [LARGE SCALE GENOMIC DNA]</scope>
    <source>
        <strain evidence="2">NE01/NJP1002.9</strain>
        <tissue evidence="2">Muscle</tissue>
    </source>
</reference>
<dbReference type="GO" id="GO:0000977">
    <property type="term" value="F:RNA polymerase II transcription regulatory region sequence-specific DNA binding"/>
    <property type="evidence" value="ECO:0007669"/>
    <property type="project" value="TreeGrafter"/>
</dbReference>
<dbReference type="PROSITE" id="PS50888">
    <property type="entry name" value="BHLH"/>
    <property type="match status" value="1"/>
</dbReference>
<gene>
    <name evidence="2" type="ORF">CCH79_00009869</name>
</gene>
<dbReference type="SMART" id="SM00353">
    <property type="entry name" value="HLH"/>
    <property type="match status" value="1"/>
</dbReference>
<dbReference type="AlphaFoldDB" id="A0A315V5H7"/>